<dbReference type="Proteomes" id="UP000217549">
    <property type="component" value="Chromosome I"/>
</dbReference>
<feature type="transmembrane region" description="Helical" evidence="1">
    <location>
        <begin position="267"/>
        <end position="290"/>
    </location>
</feature>
<keyword evidence="1" id="KW-1133">Transmembrane helix</keyword>
<evidence type="ECO:0000256" key="1">
    <source>
        <dbReference type="SAM" id="Phobius"/>
    </source>
</evidence>
<feature type="transmembrane region" description="Helical" evidence="1">
    <location>
        <begin position="94"/>
        <end position="114"/>
    </location>
</feature>
<protein>
    <recommendedName>
        <fullName evidence="4">Glycosyltransferase RgtA/B/C/D-like domain-containing protein</fullName>
    </recommendedName>
</protein>
<feature type="transmembrane region" description="Helical" evidence="1">
    <location>
        <begin position="178"/>
        <end position="200"/>
    </location>
</feature>
<dbReference type="KEGG" id="ehl:EHLA_0122"/>
<keyword evidence="1" id="KW-0472">Membrane</keyword>
<feature type="transmembrane region" description="Helical" evidence="1">
    <location>
        <begin position="391"/>
        <end position="412"/>
    </location>
</feature>
<dbReference type="AlphaFoldDB" id="A0A285PMT0"/>
<feature type="transmembrane region" description="Helical" evidence="1">
    <location>
        <begin position="637"/>
        <end position="654"/>
    </location>
</feature>
<feature type="transmembrane region" description="Helical" evidence="1">
    <location>
        <begin position="324"/>
        <end position="341"/>
    </location>
</feature>
<feature type="transmembrane region" description="Helical" evidence="1">
    <location>
        <begin position="67"/>
        <end position="87"/>
    </location>
</feature>
<gene>
    <name evidence="2" type="ORF">EHLA_0122</name>
</gene>
<evidence type="ECO:0000313" key="3">
    <source>
        <dbReference type="Proteomes" id="UP000217549"/>
    </source>
</evidence>
<feature type="transmembrane region" description="Helical" evidence="1">
    <location>
        <begin position="134"/>
        <end position="157"/>
    </location>
</feature>
<proteinExistence type="predicted"/>
<evidence type="ECO:0008006" key="4">
    <source>
        <dbReference type="Google" id="ProtNLM"/>
    </source>
</evidence>
<keyword evidence="1" id="KW-0812">Transmembrane</keyword>
<name>A0A285PMT0_9FIRM</name>
<feature type="transmembrane region" description="Helical" evidence="1">
    <location>
        <begin position="583"/>
        <end position="604"/>
    </location>
</feature>
<feature type="transmembrane region" description="Helical" evidence="1">
    <location>
        <begin position="297"/>
        <end position="318"/>
    </location>
</feature>
<organism evidence="2 3">
    <name type="scientific">Anaerobutyricum hallii</name>
    <dbReference type="NCBI Taxonomy" id="39488"/>
    <lineage>
        <taxon>Bacteria</taxon>
        <taxon>Bacillati</taxon>
        <taxon>Bacillota</taxon>
        <taxon>Clostridia</taxon>
        <taxon>Lachnospirales</taxon>
        <taxon>Lachnospiraceae</taxon>
        <taxon>Anaerobutyricum</taxon>
    </lineage>
</organism>
<feature type="transmembrane region" description="Helical" evidence="1">
    <location>
        <begin position="353"/>
        <end position="385"/>
    </location>
</feature>
<accession>A0A285PMT0</accession>
<dbReference type="EMBL" id="LT907978">
    <property type="protein sequence ID" value="SOB70899.1"/>
    <property type="molecule type" value="Genomic_DNA"/>
</dbReference>
<feature type="transmembrane region" description="Helical" evidence="1">
    <location>
        <begin position="610"/>
        <end position="630"/>
    </location>
</feature>
<dbReference type="InterPro" id="IPR046062">
    <property type="entry name" value="DUF6020"/>
</dbReference>
<keyword evidence="3" id="KW-1185">Reference proteome</keyword>
<evidence type="ECO:0000313" key="2">
    <source>
        <dbReference type="EMBL" id="SOB70899.1"/>
    </source>
</evidence>
<reference evidence="3" key="1">
    <citation type="submission" date="2017-09" db="EMBL/GenBank/DDBJ databases">
        <authorList>
            <person name="Shetty A S."/>
        </authorList>
    </citation>
    <scope>NUCLEOTIDE SEQUENCE [LARGE SCALE GENOMIC DNA]</scope>
</reference>
<dbReference type="Pfam" id="PF19484">
    <property type="entry name" value="DUF6020"/>
    <property type="match status" value="1"/>
</dbReference>
<feature type="transmembrane region" description="Helical" evidence="1">
    <location>
        <begin position="12"/>
        <end position="32"/>
    </location>
</feature>
<sequence length="660" mass="76386">MNILIKPRKNRYIIYAIIIALFSTIGMQISLLHTNIGKVLEKIEYDSVWNHMMSVLRISITRKSDVLLFYQIAAAVIFIIFLIVFSYRFSVREVVSAGLLSILFGFTMWFRTVFSHKESWNYFVRNSYVKVLNGWYILGYALLAFGIFLLVGKAVTGHCIKQESSKDSLRSRGKGKNYSAKTVFLICMAVLIVFWLPYYIVFWPGFQHTDLPTQMLQFFHIRTRFQGRVITDGINIFYSNDHPFLQTMLVGGALKLGLGVHNINFGYAVYSFIQMLLFIVAFSGILATLYHFKVSVFILKISLCLYAIVPVFPLYALLIGGDSFFSVFYLFYMVGILWIFYTKGDILKNNKFIIAMIIEIILMSTSKNQGVYVAAAVFVLCLIYFKRYRIRISVCMLIPILLFQFVYCGPFFKIARVGTTGKQEALSVCFQQTARYIKYHGDEVTSQEKEAINKVLNYDVIGEKYDPNLSDPVKMTFKLEATGEDLKNYFAVWLQMGLKHPSEYIQSFIDNTYGYYTISFDNHKGVYFKPEIMNFYIGKRDWVKKDKHIVELLRKIQAEVPEKRKPIRENGVQIIKVIQKVPIFNCFFNPGTLTWLMVMGFFVLWTKRKYNSMLAFLPVFLIFGVCLLSPKNNNLRYIYPLCCMIPAMLAAAFGEKNPDL</sequence>